<feature type="compositionally biased region" description="Acidic residues" evidence="8">
    <location>
        <begin position="455"/>
        <end position="499"/>
    </location>
</feature>
<evidence type="ECO:0000256" key="1">
    <source>
        <dbReference type="ARBA" id="ARBA00022472"/>
    </source>
</evidence>
<evidence type="ECO:0000256" key="3">
    <source>
        <dbReference type="ARBA" id="ARBA00022814"/>
    </source>
</evidence>
<dbReference type="AlphaFoldDB" id="A0AAU9EHE4"/>
<dbReference type="FunFam" id="3.30.300.20:FF:000005">
    <property type="entry name" value="Transcription termination/antitermination protein NusA"/>
    <property type="match status" value="1"/>
</dbReference>
<comment type="subcellular location">
    <subcellularLocation>
        <location evidence="7">Cytoplasm</location>
    </subcellularLocation>
</comment>
<dbReference type="SMART" id="SM00322">
    <property type="entry name" value="KH"/>
    <property type="match status" value="2"/>
</dbReference>
<dbReference type="SUPFAM" id="SSF69705">
    <property type="entry name" value="Transcription factor NusA, N-terminal domain"/>
    <property type="match status" value="1"/>
</dbReference>
<keyword evidence="6 7" id="KW-0804">Transcription</keyword>
<evidence type="ECO:0000256" key="8">
    <source>
        <dbReference type="SAM" id="MobiDB-lite"/>
    </source>
</evidence>
<dbReference type="InterPro" id="IPR036555">
    <property type="entry name" value="NusA_N_sf"/>
</dbReference>
<evidence type="ECO:0000256" key="2">
    <source>
        <dbReference type="ARBA" id="ARBA00022490"/>
    </source>
</evidence>
<dbReference type="InterPro" id="IPR015946">
    <property type="entry name" value="KH_dom-like_a/b"/>
</dbReference>
<dbReference type="Gene3D" id="3.30.1480.10">
    <property type="entry name" value="NusA, N-terminal domain"/>
    <property type="match status" value="1"/>
</dbReference>
<dbReference type="KEGG" id="dmp:FAK_10650"/>
<organism evidence="10 11">
    <name type="scientific">Desulfoferula mesophila</name>
    <dbReference type="NCBI Taxonomy" id="3058419"/>
    <lineage>
        <taxon>Bacteria</taxon>
        <taxon>Pseudomonadati</taxon>
        <taxon>Thermodesulfobacteriota</taxon>
        <taxon>Desulfarculia</taxon>
        <taxon>Desulfarculales</taxon>
        <taxon>Desulfarculaceae</taxon>
        <taxon>Desulfoferula</taxon>
    </lineage>
</organism>
<keyword evidence="1 7" id="KW-0806">Transcription termination</keyword>
<dbReference type="Pfam" id="PF08529">
    <property type="entry name" value="NusA_N"/>
    <property type="match status" value="1"/>
</dbReference>
<comment type="subunit">
    <text evidence="7">Monomer. Binds directly to the core enzyme of the DNA-dependent RNA polymerase and to nascent RNA.</text>
</comment>
<dbReference type="Pfam" id="PF26594">
    <property type="entry name" value="KH_NusA_2nd"/>
    <property type="match status" value="1"/>
</dbReference>
<accession>A0AAU9EHE4</accession>
<dbReference type="SMART" id="SM00316">
    <property type="entry name" value="S1"/>
    <property type="match status" value="1"/>
</dbReference>
<dbReference type="GO" id="GO:0000166">
    <property type="term" value="F:nucleotide binding"/>
    <property type="evidence" value="ECO:0007669"/>
    <property type="project" value="InterPro"/>
</dbReference>
<dbReference type="InterPro" id="IPR003029">
    <property type="entry name" value="S1_domain"/>
</dbReference>
<keyword evidence="5 7" id="KW-0805">Transcription regulation</keyword>
<dbReference type="FunFam" id="2.40.50.140:FF:000058">
    <property type="entry name" value="Transcription termination/antitermination protein NusA"/>
    <property type="match status" value="1"/>
</dbReference>
<dbReference type="GO" id="GO:0003700">
    <property type="term" value="F:DNA-binding transcription factor activity"/>
    <property type="evidence" value="ECO:0007669"/>
    <property type="project" value="InterPro"/>
</dbReference>
<dbReference type="PANTHER" id="PTHR22648">
    <property type="entry name" value="TRANSCRIPTION TERMINATION FACTOR NUSA"/>
    <property type="match status" value="1"/>
</dbReference>
<dbReference type="Gene3D" id="2.40.50.140">
    <property type="entry name" value="Nucleic acid-binding proteins"/>
    <property type="match status" value="1"/>
</dbReference>
<dbReference type="SUPFAM" id="SSF54814">
    <property type="entry name" value="Prokaryotic type KH domain (KH-domain type II)"/>
    <property type="match status" value="2"/>
</dbReference>
<dbReference type="PANTHER" id="PTHR22648:SF0">
    <property type="entry name" value="TRANSCRIPTION TERMINATION_ANTITERMINATION PROTEIN NUSA"/>
    <property type="match status" value="1"/>
</dbReference>
<dbReference type="Pfam" id="PF00575">
    <property type="entry name" value="S1"/>
    <property type="match status" value="1"/>
</dbReference>
<dbReference type="GO" id="GO:0003723">
    <property type="term" value="F:RNA binding"/>
    <property type="evidence" value="ECO:0007669"/>
    <property type="project" value="UniProtKB-UniRule"/>
</dbReference>
<dbReference type="RefSeq" id="WP_338605726.1">
    <property type="nucleotide sequence ID" value="NZ_AP028679.1"/>
</dbReference>
<dbReference type="CDD" id="cd02134">
    <property type="entry name" value="KH-II_NusA_rpt1"/>
    <property type="match status" value="1"/>
</dbReference>
<keyword evidence="3 7" id="KW-0889">Transcription antitermination</keyword>
<dbReference type="InterPro" id="IPR058582">
    <property type="entry name" value="KH_NusA_2nd"/>
</dbReference>
<dbReference type="GO" id="GO:0006353">
    <property type="term" value="P:DNA-templated transcription termination"/>
    <property type="evidence" value="ECO:0007669"/>
    <property type="project" value="UniProtKB-UniRule"/>
</dbReference>
<dbReference type="GO" id="GO:0031564">
    <property type="term" value="P:transcription antitermination"/>
    <property type="evidence" value="ECO:0007669"/>
    <property type="project" value="UniProtKB-UniRule"/>
</dbReference>
<comment type="function">
    <text evidence="7">Participates in both transcription termination and antitermination.</text>
</comment>
<dbReference type="FunFam" id="3.30.300.20:FF:000002">
    <property type="entry name" value="Transcription termination/antitermination protein NusA"/>
    <property type="match status" value="1"/>
</dbReference>
<dbReference type="SUPFAM" id="SSF50249">
    <property type="entry name" value="Nucleic acid-binding proteins"/>
    <property type="match status" value="1"/>
</dbReference>
<dbReference type="PROSITE" id="PS50126">
    <property type="entry name" value="S1"/>
    <property type="match status" value="1"/>
</dbReference>
<name>A0AAU9EHE4_9BACT</name>
<sequence>MSELKRMIDQVSREKGLDREILINTLEEAMRSAARRKLGSKVEVDVAYNDDTGEVEVFEFKEVVNEVDDPETQISLEHGHRLDPDCEVGDELGVKVDTADFGRIAAQSAKQVIIQRMKDAERDIIFEDFKDRKSEIINGIVQRFDKGSIIVNLGRTEAVVPPREQVPREGYRPGDRVRAYVLDVKRISRGPQIVLSRTHPGFIEALFELEVPEIAEGIVTIEGVAREAGSRTKLGVASNDRDVDPVGACVGMKGSRVQAVVQELRGEKIDIIAWDQDPARYVVNALAPAEISRVVVDEANQTMEVIVADEMLSLAIGRRGQNVRLASKLTGWKIDVKSETRYGESLRDGYRSLLDVVGVSDVGADTLYQAGYGSAEALAEADPEELAALPDITPERAAELIADAQRYLQEAPLRAAASAAAPTEETGALAAVREAWNELAGQASGEDQPLVEAETALEEEAETALEEEAETALEEEAEAAPEEEPVAAPEEEPEPDQAPELERKE</sequence>
<keyword evidence="4 7" id="KW-0694">RNA-binding</keyword>
<feature type="domain" description="S1 motif" evidence="9">
    <location>
        <begin position="134"/>
        <end position="198"/>
    </location>
</feature>
<dbReference type="InterPro" id="IPR009019">
    <property type="entry name" value="KH_sf_prok-type"/>
</dbReference>
<dbReference type="InterPro" id="IPR030842">
    <property type="entry name" value="TF_NusA_bacterial"/>
</dbReference>
<dbReference type="NCBIfam" id="TIGR01953">
    <property type="entry name" value="NusA"/>
    <property type="match status" value="1"/>
</dbReference>
<proteinExistence type="inferred from homology"/>
<dbReference type="InterPro" id="IPR004087">
    <property type="entry name" value="KH_dom"/>
</dbReference>
<dbReference type="GO" id="GO:0005829">
    <property type="term" value="C:cytosol"/>
    <property type="evidence" value="ECO:0007669"/>
    <property type="project" value="TreeGrafter"/>
</dbReference>
<keyword evidence="2 7" id="KW-0963">Cytoplasm</keyword>
<dbReference type="InterPro" id="IPR012340">
    <property type="entry name" value="NA-bd_OB-fold"/>
</dbReference>
<evidence type="ECO:0000256" key="7">
    <source>
        <dbReference type="HAMAP-Rule" id="MF_00945"/>
    </source>
</evidence>
<dbReference type="CDD" id="cd22529">
    <property type="entry name" value="KH-II_NusA_rpt2"/>
    <property type="match status" value="1"/>
</dbReference>
<evidence type="ECO:0000256" key="4">
    <source>
        <dbReference type="ARBA" id="ARBA00022884"/>
    </source>
</evidence>
<comment type="similarity">
    <text evidence="7">Belongs to the NusA family.</text>
</comment>
<evidence type="ECO:0000259" key="9">
    <source>
        <dbReference type="PROSITE" id="PS50126"/>
    </source>
</evidence>
<dbReference type="Gene3D" id="3.30.300.20">
    <property type="match status" value="2"/>
</dbReference>
<dbReference type="EMBL" id="AP028679">
    <property type="protein sequence ID" value="BEQ13999.1"/>
    <property type="molecule type" value="Genomic_DNA"/>
</dbReference>
<dbReference type="CDD" id="cd04455">
    <property type="entry name" value="S1_NusA"/>
    <property type="match status" value="1"/>
</dbReference>
<evidence type="ECO:0000256" key="6">
    <source>
        <dbReference type="ARBA" id="ARBA00023163"/>
    </source>
</evidence>
<evidence type="ECO:0000313" key="11">
    <source>
        <dbReference type="Proteomes" id="UP001366166"/>
    </source>
</evidence>
<dbReference type="Pfam" id="PF14520">
    <property type="entry name" value="HHH_5"/>
    <property type="match status" value="1"/>
</dbReference>
<evidence type="ECO:0000313" key="10">
    <source>
        <dbReference type="EMBL" id="BEQ13999.1"/>
    </source>
</evidence>
<dbReference type="Gene3D" id="1.10.150.20">
    <property type="entry name" value="5' to 3' exonuclease, C-terminal subdomain"/>
    <property type="match status" value="1"/>
</dbReference>
<dbReference type="InterPro" id="IPR025249">
    <property type="entry name" value="TF_NusA_KH_1st"/>
</dbReference>
<keyword evidence="11" id="KW-1185">Reference proteome</keyword>
<dbReference type="PROSITE" id="PS50084">
    <property type="entry name" value="KH_TYPE_1"/>
    <property type="match status" value="1"/>
</dbReference>
<feature type="region of interest" description="Disordered" evidence="8">
    <location>
        <begin position="441"/>
        <end position="505"/>
    </location>
</feature>
<dbReference type="Pfam" id="PF13184">
    <property type="entry name" value="KH_NusA_1st"/>
    <property type="match status" value="1"/>
</dbReference>
<dbReference type="InterPro" id="IPR010213">
    <property type="entry name" value="TF_NusA"/>
</dbReference>
<dbReference type="HAMAP" id="MF_00945_B">
    <property type="entry name" value="NusA_B"/>
    <property type="match status" value="1"/>
</dbReference>
<dbReference type="SUPFAM" id="SSF47794">
    <property type="entry name" value="Rad51 N-terminal domain-like"/>
    <property type="match status" value="1"/>
</dbReference>
<protein>
    <recommendedName>
        <fullName evidence="7">Transcription termination/antitermination protein NusA</fullName>
    </recommendedName>
</protein>
<dbReference type="Proteomes" id="UP001366166">
    <property type="component" value="Chromosome"/>
</dbReference>
<gene>
    <name evidence="7 10" type="primary">nusA</name>
    <name evidence="10" type="ORF">FAK_10650</name>
</gene>
<dbReference type="InterPro" id="IPR010995">
    <property type="entry name" value="DNA_repair_Rad51/TF_NusA_a-hlx"/>
</dbReference>
<evidence type="ECO:0000256" key="5">
    <source>
        <dbReference type="ARBA" id="ARBA00023015"/>
    </source>
</evidence>
<reference evidence="11" key="1">
    <citation type="journal article" date="2023" name="Arch. Microbiol.">
        <title>Desulfoferula mesophilus gen. nov. sp. nov., a mesophilic sulfate-reducing bacterium isolated from a brackish lake sediment.</title>
        <authorList>
            <person name="Watanabe T."/>
            <person name="Yabe T."/>
            <person name="Tsuji J.M."/>
            <person name="Fukui M."/>
        </authorList>
    </citation>
    <scope>NUCLEOTIDE SEQUENCE [LARGE SCALE GENOMIC DNA]</scope>
    <source>
        <strain evidence="11">12FAK</strain>
    </source>
</reference>
<dbReference type="FunFam" id="3.30.1480.10:FF:000002">
    <property type="entry name" value="Transcription termination/antitermination protein NusA"/>
    <property type="match status" value="1"/>
</dbReference>
<dbReference type="InterPro" id="IPR013735">
    <property type="entry name" value="TF_NusA_N"/>
</dbReference>